<gene>
    <name evidence="3" type="primary">LOC111290033</name>
</gene>
<dbReference type="KEGG" id="dzi:111290033"/>
<accession>A0A6P5Y9U4</accession>
<dbReference type="Gene3D" id="1.25.40.20">
    <property type="entry name" value="Ankyrin repeat-containing domain"/>
    <property type="match status" value="1"/>
</dbReference>
<dbReference type="Pfam" id="PF12796">
    <property type="entry name" value="Ank_2"/>
    <property type="match status" value="1"/>
</dbReference>
<keyword evidence="2" id="KW-1185">Reference proteome</keyword>
<organism evidence="2 3">
    <name type="scientific">Durio zibethinus</name>
    <name type="common">Durian</name>
    <dbReference type="NCBI Taxonomy" id="66656"/>
    <lineage>
        <taxon>Eukaryota</taxon>
        <taxon>Viridiplantae</taxon>
        <taxon>Streptophyta</taxon>
        <taxon>Embryophyta</taxon>
        <taxon>Tracheophyta</taxon>
        <taxon>Spermatophyta</taxon>
        <taxon>Magnoliopsida</taxon>
        <taxon>eudicotyledons</taxon>
        <taxon>Gunneridae</taxon>
        <taxon>Pentapetalae</taxon>
        <taxon>rosids</taxon>
        <taxon>malvids</taxon>
        <taxon>Malvales</taxon>
        <taxon>Malvaceae</taxon>
        <taxon>Helicteroideae</taxon>
        <taxon>Durio</taxon>
    </lineage>
</organism>
<dbReference type="PROSITE" id="PS50088">
    <property type="entry name" value="ANK_REPEAT"/>
    <property type="match status" value="2"/>
</dbReference>
<evidence type="ECO:0000313" key="3">
    <source>
        <dbReference type="RefSeq" id="XP_022737172.1"/>
    </source>
</evidence>
<evidence type="ECO:0000256" key="1">
    <source>
        <dbReference type="PROSITE-ProRule" id="PRU00023"/>
    </source>
</evidence>
<dbReference type="InterPro" id="IPR002110">
    <property type="entry name" value="Ankyrin_rpt"/>
</dbReference>
<dbReference type="SMART" id="SM00248">
    <property type="entry name" value="ANK"/>
    <property type="match status" value="5"/>
</dbReference>
<dbReference type="SUPFAM" id="SSF48403">
    <property type="entry name" value="Ankyrin repeat"/>
    <property type="match status" value="1"/>
</dbReference>
<dbReference type="PROSITE" id="PS50297">
    <property type="entry name" value="ANK_REP_REGION"/>
    <property type="match status" value="2"/>
</dbReference>
<proteinExistence type="predicted"/>
<dbReference type="PANTHER" id="PTHR24128">
    <property type="entry name" value="HOMEOBOX PROTEIN WARIAI"/>
    <property type="match status" value="1"/>
</dbReference>
<dbReference type="RefSeq" id="XP_022737172.1">
    <property type="nucleotide sequence ID" value="XM_022881437.1"/>
</dbReference>
<dbReference type="OrthoDB" id="674805at2759"/>
<dbReference type="InterPro" id="IPR036770">
    <property type="entry name" value="Ankyrin_rpt-contain_sf"/>
</dbReference>
<protein>
    <submittedName>
        <fullName evidence="3">Ankyrin repeat-containing protein BDA1-like</fullName>
    </submittedName>
</protein>
<keyword evidence="1" id="KW-0040">ANK repeat</keyword>
<dbReference type="Pfam" id="PF00023">
    <property type="entry name" value="Ank"/>
    <property type="match status" value="1"/>
</dbReference>
<feature type="repeat" description="ANK" evidence="1">
    <location>
        <begin position="186"/>
        <end position="221"/>
    </location>
</feature>
<dbReference type="Proteomes" id="UP000515121">
    <property type="component" value="Unplaced"/>
</dbReference>
<reference evidence="3" key="1">
    <citation type="submission" date="2025-08" db="UniProtKB">
        <authorList>
            <consortium name="RefSeq"/>
        </authorList>
    </citation>
    <scope>IDENTIFICATION</scope>
    <source>
        <tissue evidence="3">Fruit stalk</tissue>
    </source>
</reference>
<dbReference type="AlphaFoldDB" id="A0A6P5Y9U4"/>
<evidence type="ECO:0000313" key="2">
    <source>
        <dbReference type="Proteomes" id="UP000515121"/>
    </source>
</evidence>
<dbReference type="PANTHER" id="PTHR24128:SF86">
    <property type="entry name" value="ALPHA-LATROTOXIN-LHE1A-LIKE"/>
    <property type="match status" value="1"/>
</dbReference>
<feature type="repeat" description="ANK" evidence="1">
    <location>
        <begin position="140"/>
        <end position="161"/>
    </location>
</feature>
<dbReference type="GeneID" id="111290033"/>
<sequence>MDEQLQRAANKGDLDMLYRALAENPHAFDHLDKMQVVKTPLHRAVSEEKINFAIEIMRLKPSFSKKLDARGLSPMHLALEKKQIRTVHRFLETDNGAELVRVKGKEGVTPLHYVVEQGDLKLLNEFLSVSPRSITDTTNRGETALHIAVKNGNTEALEALLVFLRRSWNDEALHLEEKVLNWQDEEGYTVLHAAAKMNQLQVLMMMKLLLKCNVHVNAISLDGSTVLDIVSELVNTA</sequence>
<name>A0A6P5Y9U4_DURZI</name>